<feature type="region of interest" description="Disordered" evidence="3">
    <location>
        <begin position="10"/>
        <end position="33"/>
    </location>
</feature>
<dbReference type="CDD" id="cd00383">
    <property type="entry name" value="trans_reg_C"/>
    <property type="match status" value="1"/>
</dbReference>
<dbReference type="RefSeq" id="WP_141818596.1">
    <property type="nucleotide sequence ID" value="NZ_BAAAIL010000002.1"/>
</dbReference>
<proteinExistence type="predicted"/>
<evidence type="ECO:0000259" key="4">
    <source>
        <dbReference type="PROSITE" id="PS51755"/>
    </source>
</evidence>
<evidence type="ECO:0000256" key="1">
    <source>
        <dbReference type="ARBA" id="ARBA00023125"/>
    </source>
</evidence>
<accession>A0A543KPR9</accession>
<dbReference type="Gene3D" id="1.10.10.10">
    <property type="entry name" value="Winged helix-like DNA-binding domain superfamily/Winged helix DNA-binding domain"/>
    <property type="match status" value="1"/>
</dbReference>
<feature type="compositionally biased region" description="Low complexity" evidence="3">
    <location>
        <begin position="112"/>
        <end position="129"/>
    </location>
</feature>
<dbReference type="PROSITE" id="PS51755">
    <property type="entry name" value="OMPR_PHOB"/>
    <property type="match status" value="1"/>
</dbReference>
<evidence type="ECO:0000313" key="6">
    <source>
        <dbReference type="Proteomes" id="UP000315133"/>
    </source>
</evidence>
<dbReference type="SMART" id="SM00862">
    <property type="entry name" value="Trans_reg_C"/>
    <property type="match status" value="1"/>
</dbReference>
<dbReference type="InterPro" id="IPR036388">
    <property type="entry name" value="WH-like_DNA-bd_sf"/>
</dbReference>
<dbReference type="SUPFAM" id="SSF46894">
    <property type="entry name" value="C-terminal effector domain of the bipartite response regulators"/>
    <property type="match status" value="1"/>
</dbReference>
<dbReference type="OrthoDB" id="3691954at2"/>
<sequence length="247" mass="24978">MVAHVVEAEFDPYDQAGPPATAPSSDGAAGATPVAPPAVAAATATAAATGAVPVVGSAGVLVLLMSAASVEGLQRVAQGWSGPVLVVGSPEEAREVIAGEGVDVPGEAGADTPSPTVAQPAAPPAGAQATTPALPVVAGPGTVEGPPLHLDADRQVVVHRGKEAPLTPLEFGLLSALLARPGRVRRFEQLTQEVWGTSHVGDAAPVHSVVKRLRRKLEKLRAPVQLQAVRGIGFRLADRPVLSVVDR</sequence>
<keyword evidence="6" id="KW-1185">Reference proteome</keyword>
<feature type="domain" description="OmpR/PhoB-type" evidence="4">
    <location>
        <begin position="140"/>
        <end position="238"/>
    </location>
</feature>
<evidence type="ECO:0000313" key="5">
    <source>
        <dbReference type="EMBL" id="TQM97070.1"/>
    </source>
</evidence>
<dbReference type="GO" id="GO:0000160">
    <property type="term" value="P:phosphorelay signal transduction system"/>
    <property type="evidence" value="ECO:0007669"/>
    <property type="project" value="InterPro"/>
</dbReference>
<dbReference type="Pfam" id="PF00486">
    <property type="entry name" value="Trans_reg_C"/>
    <property type="match status" value="1"/>
</dbReference>
<feature type="DNA-binding region" description="OmpR/PhoB-type" evidence="2">
    <location>
        <begin position="140"/>
        <end position="238"/>
    </location>
</feature>
<dbReference type="AlphaFoldDB" id="A0A543KPR9"/>
<dbReference type="EMBL" id="VFPU01000001">
    <property type="protein sequence ID" value="TQM97070.1"/>
    <property type="molecule type" value="Genomic_DNA"/>
</dbReference>
<reference evidence="5 6" key="1">
    <citation type="submission" date="2019-06" db="EMBL/GenBank/DDBJ databases">
        <title>Sequencing the genomes of 1000 actinobacteria strains.</title>
        <authorList>
            <person name="Klenk H.-P."/>
        </authorList>
    </citation>
    <scope>NUCLEOTIDE SEQUENCE [LARGE SCALE GENOMIC DNA]</scope>
    <source>
        <strain evidence="5 6">DSM 12362</strain>
    </source>
</reference>
<dbReference type="GO" id="GO:0003677">
    <property type="term" value="F:DNA binding"/>
    <property type="evidence" value="ECO:0007669"/>
    <property type="project" value="UniProtKB-UniRule"/>
</dbReference>
<name>A0A543KPR9_9MICO</name>
<gene>
    <name evidence="5" type="ORF">FB476_1969</name>
</gene>
<organism evidence="5 6">
    <name type="scientific">Ornithinimicrobium humiphilum</name>
    <dbReference type="NCBI Taxonomy" id="125288"/>
    <lineage>
        <taxon>Bacteria</taxon>
        <taxon>Bacillati</taxon>
        <taxon>Actinomycetota</taxon>
        <taxon>Actinomycetes</taxon>
        <taxon>Micrococcales</taxon>
        <taxon>Ornithinimicrobiaceae</taxon>
        <taxon>Ornithinimicrobium</taxon>
    </lineage>
</organism>
<dbReference type="InterPro" id="IPR016032">
    <property type="entry name" value="Sig_transdc_resp-reg_C-effctor"/>
</dbReference>
<evidence type="ECO:0000256" key="3">
    <source>
        <dbReference type="SAM" id="MobiDB-lite"/>
    </source>
</evidence>
<dbReference type="GO" id="GO:0006355">
    <property type="term" value="P:regulation of DNA-templated transcription"/>
    <property type="evidence" value="ECO:0007669"/>
    <property type="project" value="InterPro"/>
</dbReference>
<dbReference type="InterPro" id="IPR001867">
    <property type="entry name" value="OmpR/PhoB-type_DNA-bd"/>
</dbReference>
<comment type="caution">
    <text evidence="5">The sequence shown here is derived from an EMBL/GenBank/DDBJ whole genome shotgun (WGS) entry which is preliminary data.</text>
</comment>
<protein>
    <submittedName>
        <fullName evidence="5">DNA-binding response OmpR family regulator</fullName>
    </submittedName>
</protein>
<evidence type="ECO:0000256" key="2">
    <source>
        <dbReference type="PROSITE-ProRule" id="PRU01091"/>
    </source>
</evidence>
<dbReference type="Proteomes" id="UP000315133">
    <property type="component" value="Unassembled WGS sequence"/>
</dbReference>
<keyword evidence="1 2" id="KW-0238">DNA-binding</keyword>
<feature type="region of interest" description="Disordered" evidence="3">
    <location>
        <begin position="105"/>
        <end position="129"/>
    </location>
</feature>